<protein>
    <submittedName>
        <fullName evidence="2">Uncharacterized protein</fullName>
    </submittedName>
</protein>
<accession>A0ABR9RWH0</accession>
<proteinExistence type="predicted"/>
<evidence type="ECO:0000256" key="1">
    <source>
        <dbReference type="SAM" id="Phobius"/>
    </source>
</evidence>
<feature type="transmembrane region" description="Helical" evidence="1">
    <location>
        <begin position="28"/>
        <end position="47"/>
    </location>
</feature>
<dbReference type="EMBL" id="JADCSA010000017">
    <property type="protein sequence ID" value="MBE7325878.1"/>
    <property type="molecule type" value="Genomic_DNA"/>
</dbReference>
<gene>
    <name evidence="2" type="ORF">IEQ44_14605</name>
</gene>
<keyword evidence="3" id="KW-1185">Reference proteome</keyword>
<dbReference type="RefSeq" id="WP_193639201.1">
    <property type="nucleotide sequence ID" value="NZ_JADCSA010000017.1"/>
</dbReference>
<keyword evidence="1" id="KW-0812">Transmembrane</keyword>
<organism evidence="2 3">
    <name type="scientific">Nocardioides malaquae</name>
    <dbReference type="NCBI Taxonomy" id="2773426"/>
    <lineage>
        <taxon>Bacteria</taxon>
        <taxon>Bacillati</taxon>
        <taxon>Actinomycetota</taxon>
        <taxon>Actinomycetes</taxon>
        <taxon>Propionibacteriales</taxon>
        <taxon>Nocardioidaceae</taxon>
        <taxon>Nocardioides</taxon>
    </lineage>
</organism>
<keyword evidence="1" id="KW-0472">Membrane</keyword>
<evidence type="ECO:0000313" key="2">
    <source>
        <dbReference type="EMBL" id="MBE7325878.1"/>
    </source>
</evidence>
<sequence length="151" mass="15385">MLLVLLALGFMLLAGLITLPTSRSGGPGRIAAFAVLSIVGAAGALLLDHSGVLPTLGMDTAKAEKARDLMIADLETQAQVKVVEAPSVEAIADTDAPAIWRLEEGLTLLCAASDFPDSAEMACFAPAVLIAEGVDTDAAVTLDESDADAAH</sequence>
<evidence type="ECO:0000313" key="3">
    <source>
        <dbReference type="Proteomes" id="UP000756387"/>
    </source>
</evidence>
<reference evidence="2 3" key="1">
    <citation type="submission" date="2020-10" db="EMBL/GenBank/DDBJ databases">
        <title>Nocardioides sp. isolated from sludge.</title>
        <authorList>
            <person name="Zhang X."/>
        </authorList>
    </citation>
    <scope>NUCLEOTIDE SEQUENCE [LARGE SCALE GENOMIC DNA]</scope>
    <source>
        <strain evidence="2 3">Y6</strain>
    </source>
</reference>
<dbReference type="Proteomes" id="UP000756387">
    <property type="component" value="Unassembled WGS sequence"/>
</dbReference>
<keyword evidence="1" id="KW-1133">Transmembrane helix</keyword>
<comment type="caution">
    <text evidence="2">The sequence shown here is derived from an EMBL/GenBank/DDBJ whole genome shotgun (WGS) entry which is preliminary data.</text>
</comment>
<name>A0ABR9RWH0_9ACTN</name>